<dbReference type="Gene3D" id="3.40.140.10">
    <property type="entry name" value="Cytidine Deaminase, domain 2"/>
    <property type="match status" value="1"/>
</dbReference>
<keyword evidence="2" id="KW-0648">Protein biosynthesis</keyword>
<proteinExistence type="predicted"/>
<dbReference type="InterPro" id="IPR024969">
    <property type="entry name" value="EIF3F/CSN6-like_C"/>
</dbReference>
<organism evidence="2">
    <name type="scientific">Aceria tosichella</name>
    <name type="common">wheat curl mite</name>
    <dbReference type="NCBI Taxonomy" id="561515"/>
    <lineage>
        <taxon>Eukaryota</taxon>
        <taxon>Metazoa</taxon>
        <taxon>Ecdysozoa</taxon>
        <taxon>Arthropoda</taxon>
        <taxon>Chelicerata</taxon>
        <taxon>Arachnida</taxon>
        <taxon>Acari</taxon>
        <taxon>Acariformes</taxon>
        <taxon>Trombidiformes</taxon>
        <taxon>Prostigmata</taxon>
        <taxon>Eupodina</taxon>
        <taxon>Eriophyoidea</taxon>
        <taxon>Eriophyidae</taxon>
        <taxon>Eriophyinae</taxon>
        <taxon>Aceriini</taxon>
        <taxon>Aceria</taxon>
    </lineage>
</organism>
<sequence>MSSISVKVHPVVLFNIIDSFERRSLKTPRVFGTLLGNVDKLGNVEVSNCFVVLYREKDGELYIDLNLARELMDLHRKVNPNESIVGWFAVGPSSSDDYAFLLHEYYSRETTNPIHLCVDPTTEKGIDIKAFVSTNFGVPNGDERSRGTMLSQVSSLSLVAGYDAELVALKACANGIHQPDVGYPIGKELDTVLKACTEINGLLGTVLKFIDDKILGSSAASRPANSNEIGRQLMAMVENVIPLDAQNIEAMNAVLKDLLMVIYLSNLGKTQLMLNEKLILS</sequence>
<protein>
    <submittedName>
        <fullName evidence="2">Eukaryotic translation initiation factor 3 subunit F-1</fullName>
    </submittedName>
</protein>
<dbReference type="AlphaFoldDB" id="A0A6G1SCP1"/>
<dbReference type="GO" id="GO:0008237">
    <property type="term" value="F:metallopeptidase activity"/>
    <property type="evidence" value="ECO:0007669"/>
    <property type="project" value="InterPro"/>
</dbReference>
<dbReference type="GO" id="GO:0031369">
    <property type="term" value="F:translation initiation factor binding"/>
    <property type="evidence" value="ECO:0007669"/>
    <property type="project" value="TreeGrafter"/>
</dbReference>
<name>A0A6G1SCP1_9ACAR</name>
<dbReference type="GO" id="GO:0071541">
    <property type="term" value="C:eukaryotic translation initiation factor 3 complex, eIF3m"/>
    <property type="evidence" value="ECO:0007669"/>
    <property type="project" value="TreeGrafter"/>
</dbReference>
<feature type="domain" description="MPN" evidence="1">
    <location>
        <begin position="6"/>
        <end position="137"/>
    </location>
</feature>
<dbReference type="GO" id="GO:0003743">
    <property type="term" value="F:translation initiation factor activity"/>
    <property type="evidence" value="ECO:0007669"/>
    <property type="project" value="UniProtKB-KW"/>
</dbReference>
<accession>A0A6G1SCP1</accession>
<gene>
    <name evidence="2" type="primary">eIF3-S5-1</name>
    <name evidence="2" type="ORF">g.11807</name>
</gene>
<dbReference type="Pfam" id="PF01398">
    <property type="entry name" value="JAB"/>
    <property type="match status" value="1"/>
</dbReference>
<dbReference type="Pfam" id="PF13012">
    <property type="entry name" value="MitMem_reg"/>
    <property type="match status" value="1"/>
</dbReference>
<keyword evidence="2" id="KW-0396">Initiation factor</keyword>
<evidence type="ECO:0000313" key="2">
    <source>
        <dbReference type="EMBL" id="MDE48168.1"/>
    </source>
</evidence>
<dbReference type="PANTHER" id="PTHR10540:SF6">
    <property type="entry name" value="EUKARYOTIC TRANSLATION INITIATION FACTOR 3 SUBUNIT F"/>
    <property type="match status" value="1"/>
</dbReference>
<dbReference type="PANTHER" id="PTHR10540">
    <property type="entry name" value="EUKARYOTIC TRANSLATION INITIATION FACTOR 3 SUBUNIT F-RELATED"/>
    <property type="match status" value="1"/>
</dbReference>
<reference evidence="2" key="1">
    <citation type="submission" date="2018-10" db="EMBL/GenBank/DDBJ databases">
        <title>Transcriptome assembly of Aceria tosichella (Wheat curl mite) Type 2.</title>
        <authorList>
            <person name="Scully E.D."/>
            <person name="Geib S.M."/>
            <person name="Palmer N.A."/>
            <person name="Gupta A.K."/>
            <person name="Sarath G."/>
            <person name="Tatineni S."/>
        </authorList>
    </citation>
    <scope>NUCLEOTIDE SEQUENCE</scope>
    <source>
        <strain evidence="2">LincolnNE</strain>
    </source>
</reference>
<dbReference type="InterPro" id="IPR000555">
    <property type="entry name" value="JAMM/MPN+_dom"/>
</dbReference>
<dbReference type="InterPro" id="IPR037518">
    <property type="entry name" value="MPN"/>
</dbReference>
<dbReference type="SMART" id="SM00232">
    <property type="entry name" value="JAB_MPN"/>
    <property type="match status" value="1"/>
</dbReference>
<evidence type="ECO:0000259" key="1">
    <source>
        <dbReference type="PROSITE" id="PS50249"/>
    </source>
</evidence>
<dbReference type="EMBL" id="GGYP01003397">
    <property type="protein sequence ID" value="MDE48168.1"/>
    <property type="molecule type" value="Transcribed_RNA"/>
</dbReference>
<dbReference type="PROSITE" id="PS50249">
    <property type="entry name" value="MPN"/>
    <property type="match status" value="1"/>
</dbReference>